<name>A0AB37YZF2_9BACI</name>
<protein>
    <submittedName>
        <fullName evidence="1">Uncharacterized protein</fullName>
    </submittedName>
</protein>
<proteinExistence type="predicted"/>
<evidence type="ECO:0000313" key="1">
    <source>
        <dbReference type="EMBL" id="SCC63629.1"/>
    </source>
</evidence>
<dbReference type="Proteomes" id="UP000195728">
    <property type="component" value="Unassembled WGS sequence"/>
</dbReference>
<accession>A0AB37YZF2</accession>
<dbReference type="EMBL" id="FMBG01000021">
    <property type="protein sequence ID" value="SCC63629.1"/>
    <property type="molecule type" value="Genomic_DNA"/>
</dbReference>
<reference evidence="1 2" key="1">
    <citation type="submission" date="2016-08" db="EMBL/GenBank/DDBJ databases">
        <authorList>
            <person name="Loux V."/>
            <person name="Rue O."/>
        </authorList>
    </citation>
    <scope>NUCLEOTIDE SEQUENCE [LARGE SCALE GENOMIC DNA]</scope>
    <source>
        <strain evidence="1 2">WSBC_10311</strain>
    </source>
</reference>
<evidence type="ECO:0000313" key="2">
    <source>
        <dbReference type="Proteomes" id="UP000195728"/>
    </source>
</evidence>
<organism evidence="1 2">
    <name type="scientific">Bacillus wiedmannii</name>
    <dbReference type="NCBI Taxonomy" id="1890302"/>
    <lineage>
        <taxon>Bacteria</taxon>
        <taxon>Bacillati</taxon>
        <taxon>Bacillota</taxon>
        <taxon>Bacilli</taxon>
        <taxon>Bacillales</taxon>
        <taxon>Bacillaceae</taxon>
        <taxon>Bacillus</taxon>
        <taxon>Bacillus cereus group</taxon>
    </lineage>
</organism>
<sequence length="9" mass="980">MLLAVLTGY</sequence>
<gene>
    <name evidence="1" type="ORF">BC10311_05406</name>
</gene>
<comment type="caution">
    <text evidence="1">The sequence shown here is derived from an EMBL/GenBank/DDBJ whole genome shotgun (WGS) entry which is preliminary data.</text>
</comment>